<sequence>MRQQISKYVADVIKAMIVATTVIVIGWLVFCAAIIVLTGSAAGIQESGEIAVLLIEGMLSRLSELFS</sequence>
<name>A0A6N4V416_9MYCO</name>
<geneLocation type="plasmid" evidence="2 3">
    <name>pJCM12272</name>
</geneLocation>
<evidence type="ECO:0000313" key="3">
    <source>
        <dbReference type="Proteomes" id="UP000466906"/>
    </source>
</evidence>
<keyword evidence="2" id="KW-0614">Plasmid</keyword>
<reference evidence="2 3" key="1">
    <citation type="journal article" date="2019" name="Emerg. Microbes Infect.">
        <title>Comprehensive subspecies identification of 175 nontuberculous mycobacteria species based on 7547 genomic profiles.</title>
        <authorList>
            <person name="Matsumoto Y."/>
            <person name="Kinjo T."/>
            <person name="Motooka D."/>
            <person name="Nabeya D."/>
            <person name="Jung N."/>
            <person name="Uechi K."/>
            <person name="Horii T."/>
            <person name="Iida T."/>
            <person name="Fujita J."/>
            <person name="Nakamura S."/>
        </authorList>
    </citation>
    <scope>NUCLEOTIDE SEQUENCE [LARGE SCALE GENOMIC DNA]</scope>
    <source>
        <strain evidence="2 3">JCM 12272</strain>
        <plasmid evidence="2">pJCM12272</plasmid>
    </source>
</reference>
<keyword evidence="1" id="KW-1133">Transmembrane helix</keyword>
<accession>A0A6N4V416</accession>
<evidence type="ECO:0000256" key="1">
    <source>
        <dbReference type="SAM" id="Phobius"/>
    </source>
</evidence>
<dbReference type="RefSeq" id="WP_163670457.1">
    <property type="nucleotide sequence ID" value="NZ_AP022566.1"/>
</dbReference>
<keyword evidence="1" id="KW-0472">Membrane</keyword>
<evidence type="ECO:0000313" key="2">
    <source>
        <dbReference type="EMBL" id="BBX30401.1"/>
    </source>
</evidence>
<keyword evidence="1" id="KW-0812">Transmembrane</keyword>
<protein>
    <submittedName>
        <fullName evidence="2">Uncharacterized protein</fullName>
    </submittedName>
</protein>
<dbReference type="AlphaFoldDB" id="A0A6N4V416"/>
<feature type="transmembrane region" description="Helical" evidence="1">
    <location>
        <begin position="12"/>
        <end position="37"/>
    </location>
</feature>
<dbReference type="Proteomes" id="UP000466906">
    <property type="component" value="Plasmid pJCM12272"/>
</dbReference>
<dbReference type="EMBL" id="AP022566">
    <property type="protein sequence ID" value="BBX30401.1"/>
    <property type="molecule type" value="Genomic_DNA"/>
</dbReference>
<keyword evidence="3" id="KW-1185">Reference proteome</keyword>
<gene>
    <name evidence="2" type="ORF">MALV_55260</name>
</gene>
<proteinExistence type="predicted"/>
<organism evidence="2 3">
    <name type="scientific">Mycolicibacterium alvei</name>
    <dbReference type="NCBI Taxonomy" id="67081"/>
    <lineage>
        <taxon>Bacteria</taxon>
        <taxon>Bacillati</taxon>
        <taxon>Actinomycetota</taxon>
        <taxon>Actinomycetes</taxon>
        <taxon>Mycobacteriales</taxon>
        <taxon>Mycobacteriaceae</taxon>
        <taxon>Mycolicibacterium</taxon>
    </lineage>
</organism>
<dbReference type="KEGG" id="malv:MALV_55260"/>